<dbReference type="InterPro" id="IPR036365">
    <property type="entry name" value="PGBD-like_sf"/>
</dbReference>
<keyword evidence="3" id="KW-1185">Reference proteome</keyword>
<dbReference type="RefSeq" id="WP_355714611.1">
    <property type="nucleotide sequence ID" value="NZ_JBEXNP010000003.1"/>
</dbReference>
<feature type="domain" description="Peptidoglycan binding-like" evidence="1">
    <location>
        <begin position="16"/>
        <end position="65"/>
    </location>
</feature>
<protein>
    <submittedName>
        <fullName evidence="2">Peptidoglycan-binding domain-containing protein</fullName>
    </submittedName>
</protein>
<proteinExistence type="predicted"/>
<gene>
    <name evidence="2" type="ORF">ACFYWW_28300</name>
</gene>
<dbReference type="InterPro" id="IPR002477">
    <property type="entry name" value="Peptidoglycan-bd-like"/>
</dbReference>
<evidence type="ECO:0000259" key="1">
    <source>
        <dbReference type="Pfam" id="PF01471"/>
    </source>
</evidence>
<organism evidence="2 3">
    <name type="scientific">Streptomyces flavidovirens</name>
    <dbReference type="NCBI Taxonomy" id="67298"/>
    <lineage>
        <taxon>Bacteria</taxon>
        <taxon>Bacillati</taxon>
        <taxon>Actinomycetota</taxon>
        <taxon>Actinomycetes</taxon>
        <taxon>Kitasatosporales</taxon>
        <taxon>Streptomycetaceae</taxon>
        <taxon>Streptomyces</taxon>
    </lineage>
</organism>
<dbReference type="Proteomes" id="UP001601976">
    <property type="component" value="Unassembled WGS sequence"/>
</dbReference>
<evidence type="ECO:0000313" key="3">
    <source>
        <dbReference type="Proteomes" id="UP001601976"/>
    </source>
</evidence>
<reference evidence="2 3" key="1">
    <citation type="submission" date="2024-10" db="EMBL/GenBank/DDBJ databases">
        <title>The Natural Products Discovery Center: Release of the First 8490 Sequenced Strains for Exploring Actinobacteria Biosynthetic Diversity.</title>
        <authorList>
            <person name="Kalkreuter E."/>
            <person name="Kautsar S.A."/>
            <person name="Yang D."/>
            <person name="Bader C.D."/>
            <person name="Teijaro C.N."/>
            <person name="Fluegel L."/>
            <person name="Davis C.M."/>
            <person name="Simpson J.R."/>
            <person name="Lauterbach L."/>
            <person name="Steele A.D."/>
            <person name="Gui C."/>
            <person name="Meng S."/>
            <person name="Li G."/>
            <person name="Viehrig K."/>
            <person name="Ye F."/>
            <person name="Su P."/>
            <person name="Kiefer A.F."/>
            <person name="Nichols A."/>
            <person name="Cepeda A.J."/>
            <person name="Yan W."/>
            <person name="Fan B."/>
            <person name="Jiang Y."/>
            <person name="Adhikari A."/>
            <person name="Zheng C.-J."/>
            <person name="Schuster L."/>
            <person name="Cowan T.M."/>
            <person name="Smanski M.J."/>
            <person name="Chevrette M.G."/>
            <person name="De Carvalho L.P.S."/>
            <person name="Shen B."/>
        </authorList>
    </citation>
    <scope>NUCLEOTIDE SEQUENCE [LARGE SCALE GENOMIC DNA]</scope>
    <source>
        <strain evidence="2 3">NPDC003029</strain>
    </source>
</reference>
<dbReference type="Pfam" id="PF01471">
    <property type="entry name" value="PG_binding_1"/>
    <property type="match status" value="1"/>
</dbReference>
<dbReference type="EMBL" id="JBIAPK010000010">
    <property type="protein sequence ID" value="MFF3342581.1"/>
    <property type="molecule type" value="Genomic_DNA"/>
</dbReference>
<dbReference type="SUPFAM" id="SSF47090">
    <property type="entry name" value="PGBD-like"/>
    <property type="match status" value="1"/>
</dbReference>
<sequence>MSFVRSVGLNGDNQPGDVRDVQEFLNDFRADNGLPLIVVDGLVGPATIGAIKGFQAAQGGDQDGQIVLAESSSGGVAGQGDGDTLKEACEAAKADCKAKAGCAQGDTLKTEKCFCWRGGTQVFTCQVKCSCQSPVA</sequence>
<evidence type="ECO:0000313" key="2">
    <source>
        <dbReference type="EMBL" id="MFF3342581.1"/>
    </source>
</evidence>
<name>A0ABW6RM07_9ACTN</name>
<accession>A0ABW6RM07</accession>
<dbReference type="Gene3D" id="1.10.101.10">
    <property type="entry name" value="PGBD-like superfamily/PGBD"/>
    <property type="match status" value="1"/>
</dbReference>
<comment type="caution">
    <text evidence="2">The sequence shown here is derived from an EMBL/GenBank/DDBJ whole genome shotgun (WGS) entry which is preliminary data.</text>
</comment>
<dbReference type="InterPro" id="IPR036366">
    <property type="entry name" value="PGBDSf"/>
</dbReference>